<dbReference type="PANTHER" id="PTHR38733:SF1">
    <property type="entry name" value="TYPE IV METHYL-DIRECTED RESTRICTION ENZYME ECOKMCRBC"/>
    <property type="match status" value="1"/>
</dbReference>
<accession>A0A239AVB7</accession>
<sequence length="346" mass="39929">MSIPVQNLYHLLTYAWDQLDEADEVAVTAEPADSMLDLLARVLVQGTTHVLKRGLARDYVPKVELTGRLRGKLLLSESIRQQTLLTARGWCAFDELSHDVPVNRLLKSALHHLLTAQELDKSLRREIRGLYVRLADVALIGVPDIRVYDQVVLHRHTAHYRLLLSICQLVHEEVLLTQQAGERLFRNFTGNDKRMAALFERFVRNFYRRRQKTYKVGSETLKWAVKPATDEAKALLPIMQTDVSLTSPSRKLILDCKYYRKALKQNYNQEKIISAHLYQLFAYVQHAQRQEPTRPVDGLLLYPVVDGKLRHSYQLLDTAHRLRVATVNLDQGWQAVEAELHGLLEW</sequence>
<dbReference type="Pfam" id="PF10117">
    <property type="entry name" value="McrBC"/>
    <property type="match status" value="1"/>
</dbReference>
<dbReference type="PIRSF" id="PIRSF003109">
    <property type="entry name" value="McrC"/>
    <property type="match status" value="1"/>
</dbReference>
<name>A0A239AVB7_9BACT</name>
<dbReference type="PANTHER" id="PTHR38733">
    <property type="entry name" value="PROTEIN MCRC"/>
    <property type="match status" value="1"/>
</dbReference>
<keyword evidence="2" id="KW-1185">Reference proteome</keyword>
<organism evidence="1 2">
    <name type="scientific">Hymenobacter mucosus</name>
    <dbReference type="NCBI Taxonomy" id="1411120"/>
    <lineage>
        <taxon>Bacteria</taxon>
        <taxon>Pseudomonadati</taxon>
        <taxon>Bacteroidota</taxon>
        <taxon>Cytophagia</taxon>
        <taxon>Cytophagales</taxon>
        <taxon>Hymenobacteraceae</taxon>
        <taxon>Hymenobacter</taxon>
    </lineage>
</organism>
<dbReference type="InterPro" id="IPR019292">
    <property type="entry name" value="McrC"/>
</dbReference>
<evidence type="ECO:0000313" key="1">
    <source>
        <dbReference type="EMBL" id="SNR99557.1"/>
    </source>
</evidence>
<dbReference type="Proteomes" id="UP000198310">
    <property type="component" value="Unassembled WGS sequence"/>
</dbReference>
<evidence type="ECO:0000313" key="2">
    <source>
        <dbReference type="Proteomes" id="UP000198310"/>
    </source>
</evidence>
<dbReference type="AlphaFoldDB" id="A0A239AVB7"/>
<gene>
    <name evidence="1" type="ORF">SAMN06269173_11568</name>
</gene>
<dbReference type="EMBL" id="FZNS01000015">
    <property type="protein sequence ID" value="SNR99557.1"/>
    <property type="molecule type" value="Genomic_DNA"/>
</dbReference>
<dbReference type="RefSeq" id="WP_089334222.1">
    <property type="nucleotide sequence ID" value="NZ_FZNS01000015.1"/>
</dbReference>
<dbReference type="InterPro" id="IPR014407">
    <property type="entry name" value="McrC_bac"/>
</dbReference>
<proteinExistence type="predicted"/>
<protein>
    <submittedName>
        <fullName evidence="1">5-methylcytosine-specific restriction enzyme subunit McrC</fullName>
    </submittedName>
</protein>
<dbReference type="GO" id="GO:0009307">
    <property type="term" value="P:DNA restriction-modification system"/>
    <property type="evidence" value="ECO:0007669"/>
    <property type="project" value="InterPro"/>
</dbReference>
<reference evidence="2" key="1">
    <citation type="submission" date="2017-06" db="EMBL/GenBank/DDBJ databases">
        <authorList>
            <person name="Varghese N."/>
            <person name="Submissions S."/>
        </authorList>
    </citation>
    <scope>NUCLEOTIDE SEQUENCE [LARGE SCALE GENOMIC DNA]</scope>
    <source>
        <strain evidence="2">DSM 28041</strain>
    </source>
</reference>